<proteinExistence type="inferred from homology"/>
<feature type="binding site" evidence="10">
    <location>
        <position position="149"/>
    </location>
    <ligand>
        <name>Mg(2+)</name>
        <dbReference type="ChEBI" id="CHEBI:18420"/>
        <label>1</label>
    </ligand>
</feature>
<feature type="binding site" evidence="10">
    <location>
        <position position="147"/>
    </location>
    <ligand>
        <name>Mg(2+)</name>
        <dbReference type="ChEBI" id="CHEBI:18420"/>
        <label>1</label>
    </ligand>
</feature>
<feature type="binding site" evidence="10">
    <location>
        <position position="20"/>
    </location>
    <ligand>
        <name>Mg(2+)</name>
        <dbReference type="ChEBI" id="CHEBI:18420"/>
        <label>1</label>
    </ligand>
</feature>
<evidence type="ECO:0000313" key="14">
    <source>
        <dbReference type="Ensembl" id="ENSDLAP00005083980.1"/>
    </source>
</evidence>
<dbReference type="Ensembl" id="ENSDLAT00005078725.1">
    <property type="protein sequence ID" value="ENSDLAP00005083980.1"/>
    <property type="gene ID" value="ENSDLAG00005027336.1"/>
</dbReference>
<organism evidence="14 15">
    <name type="scientific">Dicentrarchus labrax</name>
    <name type="common">European seabass</name>
    <name type="synonym">Morone labrax</name>
    <dbReference type="NCBI Taxonomy" id="13489"/>
    <lineage>
        <taxon>Eukaryota</taxon>
        <taxon>Metazoa</taxon>
        <taxon>Chordata</taxon>
        <taxon>Craniata</taxon>
        <taxon>Vertebrata</taxon>
        <taxon>Euteleostomi</taxon>
        <taxon>Actinopterygii</taxon>
        <taxon>Neopterygii</taxon>
        <taxon>Teleostei</taxon>
        <taxon>Neoteleostei</taxon>
        <taxon>Acanthomorphata</taxon>
        <taxon>Eupercaria</taxon>
        <taxon>Moronidae</taxon>
        <taxon>Dicentrarchus</taxon>
    </lineage>
</organism>
<sequence length="387" mass="43997">MLKFTLTVFLFLMFSITSLNINGLRSELKINAVLDSCKADIVCLQETWWGEKTVNHVSKVWSGSVISSLGTNRSCGVAILCKENVKNNIDVIYKDEEGRILIIDISLNNGRKYRVINIYAPNNENQRKRFFVKLGKWMCNDVIIVGDFNVVLTKTDVSVNNVYKNDCSRTKLIDIMSDYNVIDIWRVFNPGVRGFSRRQVVNGTLKQSRVDYCLISSRIVRDLTSVSHVFNNWSDHASLHVRLGEANGVRGGGLWCLNTSLLKDEIFNEKMRKLLLNITEELDVNDNYIQGWNNIKGRIKKVLEAWGKILPHLRPECSKKEHVMQLPFLSNPAFLWGGRCLVSKCLTAAGLTKVGQVVGSTGDFDLLKVCTEMKNKNILYRRNQVAE</sequence>
<evidence type="ECO:0000256" key="2">
    <source>
        <dbReference type="ARBA" id="ARBA00007092"/>
    </source>
</evidence>
<dbReference type="GeneTree" id="ENSGT01090000260498"/>
<evidence type="ECO:0000256" key="12">
    <source>
        <dbReference type="SAM" id="SignalP"/>
    </source>
</evidence>
<feature type="site" description="Interaction with DNA substrate" evidence="11">
    <location>
        <position position="236"/>
    </location>
</feature>
<evidence type="ECO:0000313" key="15">
    <source>
        <dbReference type="Proteomes" id="UP000694389"/>
    </source>
</evidence>
<feature type="signal peptide" evidence="12">
    <location>
        <begin position="1"/>
        <end position="18"/>
    </location>
</feature>
<evidence type="ECO:0000256" key="3">
    <source>
        <dbReference type="ARBA" id="ARBA00012115"/>
    </source>
</evidence>
<evidence type="ECO:0000256" key="8">
    <source>
        <dbReference type="ARBA" id="ARBA00023204"/>
    </source>
</evidence>
<dbReference type="InterPro" id="IPR036691">
    <property type="entry name" value="Endo/exonu/phosph_ase_sf"/>
</dbReference>
<dbReference type="InterPro" id="IPR005135">
    <property type="entry name" value="Endo/exonuclease/phosphatase"/>
</dbReference>
<name>A0A8P4KHC4_DICLA</name>
<dbReference type="GO" id="GO:0008311">
    <property type="term" value="F:double-stranded DNA 3'-5' DNA exonuclease activity"/>
    <property type="evidence" value="ECO:0007669"/>
    <property type="project" value="UniProtKB-EC"/>
</dbReference>
<dbReference type="SUPFAM" id="SSF56219">
    <property type="entry name" value="DNase I-like"/>
    <property type="match status" value="1"/>
</dbReference>
<evidence type="ECO:0000256" key="9">
    <source>
        <dbReference type="PIRSR" id="PIRSR604808-1"/>
    </source>
</evidence>
<reference evidence="14" key="2">
    <citation type="submission" date="2025-09" db="UniProtKB">
        <authorList>
            <consortium name="Ensembl"/>
        </authorList>
    </citation>
    <scope>IDENTIFICATION</scope>
</reference>
<dbReference type="PANTHER" id="PTHR22748:SF4">
    <property type="entry name" value="DNA-(APURINIC OR APYRIMIDINIC SITE) ENDONUCLEASE 2"/>
    <property type="match status" value="1"/>
</dbReference>
<keyword evidence="6" id="KW-0378">Hydrolase</keyword>
<evidence type="ECO:0000256" key="10">
    <source>
        <dbReference type="PIRSR" id="PIRSR604808-2"/>
    </source>
</evidence>
<evidence type="ECO:0000256" key="7">
    <source>
        <dbReference type="ARBA" id="ARBA00022842"/>
    </source>
</evidence>
<evidence type="ECO:0000256" key="4">
    <source>
        <dbReference type="ARBA" id="ARBA00022723"/>
    </source>
</evidence>
<dbReference type="GO" id="GO:0006284">
    <property type="term" value="P:base-excision repair"/>
    <property type="evidence" value="ECO:0007669"/>
    <property type="project" value="TreeGrafter"/>
</dbReference>
<dbReference type="GO" id="GO:0003906">
    <property type="term" value="F:DNA-(apurinic or apyrimidinic site) endonuclease activity"/>
    <property type="evidence" value="ECO:0007669"/>
    <property type="project" value="TreeGrafter"/>
</dbReference>
<dbReference type="Proteomes" id="UP000694389">
    <property type="component" value="Unassembled WGS sequence"/>
</dbReference>
<keyword evidence="4 10" id="KW-0479">Metal-binding</keyword>
<keyword evidence="10" id="KW-0464">Manganese</keyword>
<accession>A0A8P4KHC4</accession>
<dbReference type="EC" id="3.1.11.2" evidence="3"/>
<dbReference type="GO" id="GO:0046872">
    <property type="term" value="F:metal ion binding"/>
    <property type="evidence" value="ECO:0007669"/>
    <property type="project" value="UniProtKB-KW"/>
</dbReference>
<protein>
    <recommendedName>
        <fullName evidence="3">exodeoxyribonuclease III</fullName>
        <ecNumber evidence="3">3.1.11.2</ecNumber>
    </recommendedName>
</protein>
<feature type="chain" id="PRO_5035734700" description="exodeoxyribonuclease III" evidence="12">
    <location>
        <begin position="19"/>
        <end position="387"/>
    </location>
</feature>
<evidence type="ECO:0000256" key="6">
    <source>
        <dbReference type="ARBA" id="ARBA00022801"/>
    </source>
</evidence>
<keyword evidence="5" id="KW-0227">DNA damage</keyword>
<keyword evidence="15" id="KW-1185">Reference proteome</keyword>
<comment type="catalytic activity">
    <reaction evidence="1">
        <text>Exonucleolytic cleavage in the 3'- to 5'-direction to yield nucleoside 5'-phosphates.</text>
        <dbReference type="EC" id="3.1.11.2"/>
    </reaction>
</comment>
<evidence type="ECO:0000256" key="11">
    <source>
        <dbReference type="PIRSR" id="PIRSR604808-3"/>
    </source>
</evidence>
<reference evidence="14" key="1">
    <citation type="submission" date="2025-08" db="UniProtKB">
        <authorList>
            <consortium name="Ensembl"/>
        </authorList>
    </citation>
    <scope>IDENTIFICATION</scope>
</reference>
<dbReference type="Pfam" id="PF03372">
    <property type="entry name" value="Exo_endo_phos"/>
    <property type="match status" value="1"/>
</dbReference>
<feature type="binding site" evidence="10">
    <location>
        <position position="235"/>
    </location>
    <ligand>
        <name>Mg(2+)</name>
        <dbReference type="ChEBI" id="CHEBI:18420"/>
        <label>1</label>
    </ligand>
</feature>
<keyword evidence="12" id="KW-0732">Signal</keyword>
<evidence type="ECO:0000256" key="5">
    <source>
        <dbReference type="ARBA" id="ARBA00022763"/>
    </source>
</evidence>
<feature type="site" description="Important for catalytic activity" evidence="11">
    <location>
        <position position="211"/>
    </location>
</feature>
<dbReference type="CDD" id="cd09076">
    <property type="entry name" value="L1-EN"/>
    <property type="match status" value="1"/>
</dbReference>
<dbReference type="AlphaFoldDB" id="A0A8P4KHC4"/>
<dbReference type="PANTHER" id="PTHR22748">
    <property type="entry name" value="AP ENDONUCLEASE"/>
    <property type="match status" value="1"/>
</dbReference>
<evidence type="ECO:0000259" key="13">
    <source>
        <dbReference type="Pfam" id="PF03372"/>
    </source>
</evidence>
<feature type="active site" description="Proton donor/acceptor" evidence="9">
    <location>
        <position position="147"/>
    </location>
</feature>
<comment type="similarity">
    <text evidence="2">Belongs to the DNA repair enzymes AP/ExoA family.</text>
</comment>
<feature type="binding site" evidence="10">
    <location>
        <position position="46"/>
    </location>
    <ligand>
        <name>Mg(2+)</name>
        <dbReference type="ChEBI" id="CHEBI:18420"/>
        <label>1</label>
    </ligand>
</feature>
<evidence type="ECO:0000256" key="1">
    <source>
        <dbReference type="ARBA" id="ARBA00000493"/>
    </source>
</evidence>
<feature type="domain" description="Endonuclease/exonuclease/phosphatase" evidence="13">
    <location>
        <begin position="18"/>
        <end position="236"/>
    </location>
</feature>
<dbReference type="GO" id="GO:0008081">
    <property type="term" value="F:phosphoric diester hydrolase activity"/>
    <property type="evidence" value="ECO:0007669"/>
    <property type="project" value="TreeGrafter"/>
</dbReference>
<dbReference type="GO" id="GO:0005634">
    <property type="term" value="C:nucleus"/>
    <property type="evidence" value="ECO:0007669"/>
    <property type="project" value="TreeGrafter"/>
</dbReference>
<feature type="active site" evidence="9">
    <location>
        <position position="119"/>
    </location>
</feature>
<feature type="active site" description="Proton acceptor" evidence="9">
    <location>
        <position position="236"/>
    </location>
</feature>
<feature type="site" description="Transition state stabilizer" evidence="11">
    <location>
        <position position="149"/>
    </location>
</feature>
<dbReference type="Gene3D" id="3.60.10.10">
    <property type="entry name" value="Endonuclease/exonuclease/phosphatase"/>
    <property type="match status" value="1"/>
</dbReference>
<dbReference type="InterPro" id="IPR004808">
    <property type="entry name" value="AP_endonuc_1"/>
</dbReference>
<comment type="cofactor">
    <cofactor evidence="10">
        <name>Mg(2+)</name>
        <dbReference type="ChEBI" id="CHEBI:18420"/>
    </cofactor>
    <cofactor evidence="10">
        <name>Mn(2+)</name>
        <dbReference type="ChEBI" id="CHEBI:29035"/>
    </cofactor>
    <text evidence="10">Probably binds two magnesium or manganese ions per subunit.</text>
</comment>
<keyword evidence="7 10" id="KW-0460">Magnesium</keyword>
<keyword evidence="8" id="KW-0234">DNA repair</keyword>
<feature type="binding site" evidence="10">
    <location>
        <position position="236"/>
    </location>
    <ligand>
        <name>Mg(2+)</name>
        <dbReference type="ChEBI" id="CHEBI:18420"/>
        <label>1</label>
    </ligand>
</feature>